<sequence length="143" mass="15660">MLSQTFVMMRVPQALVELLFGVTQNKVILLILINILLFFVGMIVNDITGIILVAPLLLPLAQSIGINPIQFAAIMGVNLAMGGVTPPYASILYLGMRIGNVEFMDIIKPAMVLLLLGYVPVVFLTSFWPDLSMFLPTLLGFVH</sequence>
<proteinExistence type="predicted"/>
<dbReference type="GO" id="GO:0005886">
    <property type="term" value="C:plasma membrane"/>
    <property type="evidence" value="ECO:0007669"/>
    <property type="project" value="UniProtKB-SubCell"/>
</dbReference>
<keyword evidence="2" id="KW-1003">Cell membrane</keyword>
<dbReference type="InterPro" id="IPR004681">
    <property type="entry name" value="TRAP_DctM"/>
</dbReference>
<gene>
    <name evidence="9" type="primary">siaT_28</name>
    <name evidence="9" type="ORF">SDC9_171642</name>
</gene>
<feature type="domain" description="TRAP C4-dicarboxylate transport system permease DctM subunit" evidence="8">
    <location>
        <begin position="3"/>
        <end position="127"/>
    </location>
</feature>
<dbReference type="EMBL" id="VSSQ01073038">
    <property type="protein sequence ID" value="MPN24247.1"/>
    <property type="molecule type" value="Genomic_DNA"/>
</dbReference>
<protein>
    <submittedName>
        <fullName evidence="9">Sialic acid TRAP transporter permease protein SiaT</fullName>
    </submittedName>
</protein>
<organism evidence="9">
    <name type="scientific">bioreactor metagenome</name>
    <dbReference type="NCBI Taxonomy" id="1076179"/>
    <lineage>
        <taxon>unclassified sequences</taxon>
        <taxon>metagenomes</taxon>
        <taxon>ecological metagenomes</taxon>
    </lineage>
</organism>
<evidence type="ECO:0000313" key="9">
    <source>
        <dbReference type="EMBL" id="MPN24247.1"/>
    </source>
</evidence>
<comment type="subcellular location">
    <subcellularLocation>
        <location evidence="1">Cell inner membrane</location>
        <topology evidence="1">Multi-pass membrane protein</topology>
    </subcellularLocation>
</comment>
<evidence type="ECO:0000256" key="3">
    <source>
        <dbReference type="ARBA" id="ARBA00022519"/>
    </source>
</evidence>
<evidence type="ECO:0000256" key="7">
    <source>
        <dbReference type="SAM" id="Phobius"/>
    </source>
</evidence>
<feature type="transmembrane region" description="Helical" evidence="7">
    <location>
        <begin position="106"/>
        <end position="128"/>
    </location>
</feature>
<evidence type="ECO:0000256" key="2">
    <source>
        <dbReference type="ARBA" id="ARBA00022475"/>
    </source>
</evidence>
<keyword evidence="5 7" id="KW-1133">Transmembrane helix</keyword>
<dbReference type="GO" id="GO:0022857">
    <property type="term" value="F:transmembrane transporter activity"/>
    <property type="evidence" value="ECO:0007669"/>
    <property type="project" value="TreeGrafter"/>
</dbReference>
<evidence type="ECO:0000259" key="8">
    <source>
        <dbReference type="Pfam" id="PF06808"/>
    </source>
</evidence>
<keyword evidence="4 7" id="KW-0812">Transmembrane</keyword>
<feature type="transmembrane region" description="Helical" evidence="7">
    <location>
        <begin position="27"/>
        <end position="57"/>
    </location>
</feature>
<keyword evidence="6 7" id="KW-0472">Membrane</keyword>
<accession>A0A645GBG1</accession>
<comment type="caution">
    <text evidence="9">The sequence shown here is derived from an EMBL/GenBank/DDBJ whole genome shotgun (WGS) entry which is preliminary data.</text>
</comment>
<evidence type="ECO:0000256" key="5">
    <source>
        <dbReference type="ARBA" id="ARBA00022989"/>
    </source>
</evidence>
<evidence type="ECO:0000256" key="6">
    <source>
        <dbReference type="ARBA" id="ARBA00023136"/>
    </source>
</evidence>
<dbReference type="InterPro" id="IPR010656">
    <property type="entry name" value="DctM"/>
</dbReference>
<dbReference type="PANTHER" id="PTHR33362">
    <property type="entry name" value="SIALIC ACID TRAP TRANSPORTER PERMEASE PROTEIN SIAT-RELATED"/>
    <property type="match status" value="1"/>
</dbReference>
<reference evidence="9" key="1">
    <citation type="submission" date="2019-08" db="EMBL/GenBank/DDBJ databases">
        <authorList>
            <person name="Kucharzyk K."/>
            <person name="Murdoch R.W."/>
            <person name="Higgins S."/>
            <person name="Loffler F."/>
        </authorList>
    </citation>
    <scope>NUCLEOTIDE SEQUENCE</scope>
</reference>
<feature type="transmembrane region" description="Helical" evidence="7">
    <location>
        <begin position="69"/>
        <end position="94"/>
    </location>
</feature>
<keyword evidence="3" id="KW-0997">Cell inner membrane</keyword>
<dbReference type="AlphaFoldDB" id="A0A645GBG1"/>
<evidence type="ECO:0000256" key="1">
    <source>
        <dbReference type="ARBA" id="ARBA00004429"/>
    </source>
</evidence>
<name>A0A645GBG1_9ZZZZ</name>
<dbReference type="Pfam" id="PF06808">
    <property type="entry name" value="DctM"/>
    <property type="match status" value="1"/>
</dbReference>
<evidence type="ECO:0000256" key="4">
    <source>
        <dbReference type="ARBA" id="ARBA00022692"/>
    </source>
</evidence>